<dbReference type="AlphaFoldDB" id="D5U1K1"/>
<dbReference type="EMBL" id="CP001939">
    <property type="protein sequence ID" value="ADG91001.1"/>
    <property type="molecule type" value="Genomic_DNA"/>
</dbReference>
<dbReference type="eggNOG" id="arCOG01831">
    <property type="taxonomic scope" value="Archaea"/>
</dbReference>
<dbReference type="STRING" id="633148.Tagg_0728"/>
<dbReference type="HOGENOM" id="CLU_833141_0_0_2"/>
<dbReference type="OrthoDB" id="18771at2157"/>
<sequence length="332" mass="37306">MLAPCNSVLDHYYVRTTGNCYGVIVGNDHTPYYYIGYLKYCPSYGETYWWDGVFFYERLVKTYEPFQVYKHAVLKEYIPFYDAYVPIIPISAVNRVYDPRVRAEELIVKPVDALEAKASSLIQALQDCTGLSSGIGVTGSILPRIHNPAVSDIDIVVYGWRESLKVIECVRESDLFQSFPEPMLIEWSSKLSETTGLPVEDVRKLYRKYRRGLFNGALYSIMYVSQQGGNVLSKPPFKTLGEIILSGVVKGGLEALSYPSRARLESYRVLESSIEPPYDVVEIQSFESLYTPILFEGGNILVKGLLQCSDRLGSCRVLIGGVEGKGFVKPTS</sequence>
<reference evidence="2" key="2">
    <citation type="journal article" date="2010" name="Stand. Genomic Sci.">
        <title>Complete genome sequence of Thermosphaera aggregans type strain (M11TLT).</title>
        <authorList>
            <person name="Spring S."/>
            <person name="Rachel R."/>
            <person name="Lapidus A."/>
            <person name="Davenport K."/>
            <person name="Tice H."/>
            <person name="Copeland A."/>
            <person name="Cheng J.-F."/>
            <person name="Lucas S."/>
            <person name="Chen F."/>
            <person name="Nolan M."/>
            <person name="Bruce D."/>
            <person name="Goodwin L."/>
            <person name="Pitluck S."/>
            <person name="Ivanova N."/>
            <person name="Mavromatis K."/>
            <person name="Ovchinnikova G."/>
            <person name="Pati A."/>
            <person name="Chen A."/>
            <person name="Palaniappan K."/>
            <person name="Land M."/>
            <person name="Hauser L."/>
            <person name="Chang Y.-J."/>
            <person name="Jeffries C.C."/>
            <person name="Brettin T."/>
            <person name="Detter J.C."/>
            <person name="Tapia R."/>
            <person name="Han C."/>
            <person name="Heimerl T."/>
            <person name="Weikl F."/>
            <person name="Brambilla E."/>
            <person name="Goker M."/>
            <person name="Bristow J."/>
            <person name="Eisen J.A."/>
            <person name="Markowitz V."/>
            <person name="Hugenholtz P."/>
            <person name="Kyrpides N.C."/>
            <person name="Klenk H.-P."/>
        </authorList>
    </citation>
    <scope>NUCLEOTIDE SEQUENCE [LARGE SCALE GENOMIC DNA]</scope>
    <source>
        <strain evidence="2">DSM 11486 / M11TL</strain>
    </source>
</reference>
<dbReference type="Proteomes" id="UP000002376">
    <property type="component" value="Chromosome"/>
</dbReference>
<dbReference type="KEGG" id="tag:Tagg_0728"/>
<accession>D5U1K1</accession>
<protein>
    <recommendedName>
        <fullName evidence="3">Polymerase nucleotidyl transferase domain-containing protein</fullName>
    </recommendedName>
</protein>
<evidence type="ECO:0008006" key="3">
    <source>
        <dbReference type="Google" id="ProtNLM"/>
    </source>
</evidence>
<evidence type="ECO:0000313" key="1">
    <source>
        <dbReference type="EMBL" id="ADG91001.1"/>
    </source>
</evidence>
<keyword evidence="2" id="KW-1185">Reference proteome</keyword>
<name>D5U1K1_THEAM</name>
<dbReference type="RefSeq" id="WP_013129594.1">
    <property type="nucleotide sequence ID" value="NC_014160.1"/>
</dbReference>
<dbReference type="GeneID" id="9165743"/>
<reference key="3">
    <citation type="submission" date="2010-02" db="EMBL/GenBank/DDBJ databases">
        <title>Complete genome sequence of Thermosphaera aggregans type strain (M11TL).</title>
        <authorList>
            <consortium name="US DOE Joint Genome Institute (JGI-PGF)"/>
            <person name="Spring S."/>
            <person name="Lapidus A."/>
            <person name="Munk C."/>
            <person name="Schroeder M."/>
            <person name="Glavina Del Rio T."/>
            <person name="Tice H."/>
            <person name="Copeland A."/>
            <person name="Cheng J.-F."/>
            <person name="Lucas S."/>
            <person name="Chen F."/>
            <person name="Nolan M."/>
            <person name="Bruce D."/>
            <person name="Goodwin L."/>
            <person name="Pitluck S."/>
            <person name="Ivanova N."/>
            <person name="Mavromatis K."/>
            <person name="Ovchinnikova G."/>
            <person name="Pati A."/>
            <person name="Chen A."/>
            <person name="Palaniappan K."/>
            <person name="Land M."/>
            <person name="Hauser L."/>
            <person name="Chang Y.-J."/>
            <person name="Jeffries C.C."/>
            <person name="Brettin T."/>
            <person name="Detter J.C."/>
            <person name="Tapia R."/>
            <person name="Han C."/>
            <person name="Chain P."/>
            <person name="Heimerl T."/>
            <person name="Weik F."/>
            <person name="Goker M."/>
            <person name="Rachel R."/>
            <person name="Bristow J."/>
            <person name="Eisen J.A."/>
            <person name="Markowitz V."/>
            <person name="Hugenholtz P."/>
            <person name="Kyrpides N.C."/>
            <person name="Klenk H.-P."/>
        </authorList>
    </citation>
    <scope>NUCLEOTIDE SEQUENCE</scope>
    <source>
        <strain>DSM 11486</strain>
    </source>
</reference>
<proteinExistence type="predicted"/>
<gene>
    <name evidence="1" type="ordered locus">Tagg_0728</name>
</gene>
<evidence type="ECO:0000313" key="2">
    <source>
        <dbReference type="Proteomes" id="UP000002376"/>
    </source>
</evidence>
<reference evidence="1 2" key="1">
    <citation type="journal article" date="2010" name="Stand. Genomic Sci.">
        <title>Complete genome sequence of Thermosphaera aggregans type strain (M11TL).</title>
        <authorList>
            <person name="Spring S."/>
            <person name="Rachel R."/>
            <person name="Lapidus A."/>
            <person name="Davenport K."/>
            <person name="Tice H."/>
            <person name="Copeland A."/>
            <person name="Cheng J.F."/>
            <person name="Lucas S."/>
            <person name="Chen F."/>
            <person name="Nolan M."/>
            <person name="Bruce D."/>
            <person name="Goodwin L."/>
            <person name="Pitluck S."/>
            <person name="Ivanova N."/>
            <person name="Mavromatis K."/>
            <person name="Ovchinnikova G."/>
            <person name="Pati A."/>
            <person name="Chen A."/>
            <person name="Palaniappan K."/>
            <person name="Land M."/>
            <person name="Hauser L."/>
            <person name="Chang Y.J."/>
            <person name="Jeffries C.C."/>
            <person name="Brettin T."/>
            <person name="Detter J.C."/>
            <person name="Tapia R."/>
            <person name="Han C."/>
            <person name="Heimerl T."/>
            <person name="Weikl F."/>
            <person name="Brambilla E."/>
            <person name="Goker M."/>
            <person name="Bristow J."/>
            <person name="Eisen J.A."/>
            <person name="Markowitz V."/>
            <person name="Hugenholtz P."/>
            <person name="Kyrpides N.C."/>
            <person name="Klenk H.P."/>
        </authorList>
    </citation>
    <scope>NUCLEOTIDE SEQUENCE [LARGE SCALE GENOMIC DNA]</scope>
    <source>
        <strain evidence="2">DSM 11486 / M11TL</strain>
    </source>
</reference>
<organism evidence="1 2">
    <name type="scientific">Thermosphaera aggregans (strain DSM 11486 / M11TL)</name>
    <dbReference type="NCBI Taxonomy" id="633148"/>
    <lineage>
        <taxon>Archaea</taxon>
        <taxon>Thermoproteota</taxon>
        <taxon>Thermoprotei</taxon>
        <taxon>Desulfurococcales</taxon>
        <taxon>Desulfurococcaceae</taxon>
        <taxon>Thermosphaera</taxon>
    </lineage>
</organism>